<dbReference type="Pfam" id="PF00535">
    <property type="entry name" value="Glycos_transf_2"/>
    <property type="match status" value="1"/>
</dbReference>
<dbReference type="EMBL" id="BJYT01000013">
    <property type="protein sequence ID" value="GEO10776.1"/>
    <property type="molecule type" value="Genomic_DNA"/>
</dbReference>
<sequence>MSTTNYFFPDVTLLITHYNRSSSLERLLQTFKERSCKFGDIVVSDDGSLPEHLEAVKELENRYSFQLITTQKNKGLGNNINKGQDAVKTPYTLYVQEDFIPTSVFANHFLDAVNIMSSDTKWDLVRFYAYSPYPYLKPFDKGFSEMVYSRWGLKTMKLHYYSDHPHLRRSNFLEKFGRYPEHLNSRKTEYTKCVSFIQKKGKGLFFNEFKTLFIQENSATEPSTWTEKRWRTSNNPMISLVRKTYRQVKYNYDVNFKRVPS</sequence>
<evidence type="ECO:0000313" key="2">
    <source>
        <dbReference type="EMBL" id="GEO10776.1"/>
    </source>
</evidence>
<evidence type="ECO:0000313" key="3">
    <source>
        <dbReference type="Proteomes" id="UP000321513"/>
    </source>
</evidence>
<protein>
    <recommendedName>
        <fullName evidence="1">Glycosyltransferase 2-like domain-containing protein</fullName>
    </recommendedName>
</protein>
<dbReference type="InterPro" id="IPR029044">
    <property type="entry name" value="Nucleotide-diphossugar_trans"/>
</dbReference>
<feature type="domain" description="Glycosyltransferase 2-like" evidence="1">
    <location>
        <begin position="13"/>
        <end position="102"/>
    </location>
</feature>
<accession>A0A512BFM9</accession>
<dbReference type="AlphaFoldDB" id="A0A512BFM9"/>
<evidence type="ECO:0000259" key="1">
    <source>
        <dbReference type="Pfam" id="PF00535"/>
    </source>
</evidence>
<dbReference type="RefSeq" id="WP_147204894.1">
    <property type="nucleotide sequence ID" value="NZ_BJYT01000013.1"/>
</dbReference>
<dbReference type="OrthoDB" id="744361at2"/>
<comment type="caution">
    <text evidence="2">The sequence shown here is derived from an EMBL/GenBank/DDBJ whole genome shotgun (WGS) entry which is preliminary data.</text>
</comment>
<reference evidence="2 3" key="1">
    <citation type="submission" date="2019-07" db="EMBL/GenBank/DDBJ databases">
        <title>Whole genome shotgun sequence of Segetibacter aerophilus NBRC 106135.</title>
        <authorList>
            <person name="Hosoyama A."/>
            <person name="Uohara A."/>
            <person name="Ohji S."/>
            <person name="Ichikawa N."/>
        </authorList>
    </citation>
    <scope>NUCLEOTIDE SEQUENCE [LARGE SCALE GENOMIC DNA]</scope>
    <source>
        <strain evidence="2 3">NBRC 106135</strain>
    </source>
</reference>
<dbReference type="Gene3D" id="3.90.550.10">
    <property type="entry name" value="Spore Coat Polysaccharide Biosynthesis Protein SpsA, Chain A"/>
    <property type="match status" value="1"/>
</dbReference>
<gene>
    <name evidence="2" type="ORF">SAE01_32720</name>
</gene>
<keyword evidence="3" id="KW-1185">Reference proteome</keyword>
<name>A0A512BFM9_9BACT</name>
<dbReference type="SUPFAM" id="SSF53448">
    <property type="entry name" value="Nucleotide-diphospho-sugar transferases"/>
    <property type="match status" value="1"/>
</dbReference>
<proteinExistence type="predicted"/>
<dbReference type="Proteomes" id="UP000321513">
    <property type="component" value="Unassembled WGS sequence"/>
</dbReference>
<dbReference type="InterPro" id="IPR001173">
    <property type="entry name" value="Glyco_trans_2-like"/>
</dbReference>
<organism evidence="2 3">
    <name type="scientific">Segetibacter aerophilus</name>
    <dbReference type="NCBI Taxonomy" id="670293"/>
    <lineage>
        <taxon>Bacteria</taxon>
        <taxon>Pseudomonadati</taxon>
        <taxon>Bacteroidota</taxon>
        <taxon>Chitinophagia</taxon>
        <taxon>Chitinophagales</taxon>
        <taxon>Chitinophagaceae</taxon>
        <taxon>Segetibacter</taxon>
    </lineage>
</organism>